<feature type="transmembrane region" description="Helical" evidence="1">
    <location>
        <begin position="58"/>
        <end position="74"/>
    </location>
</feature>
<feature type="transmembrane region" description="Helical" evidence="1">
    <location>
        <begin position="33"/>
        <end position="51"/>
    </location>
</feature>
<proteinExistence type="predicted"/>
<evidence type="ECO:0000313" key="2">
    <source>
        <dbReference type="EMBL" id="PKZ15664.1"/>
    </source>
</evidence>
<reference evidence="2 3" key="1">
    <citation type="submission" date="2017-12" db="EMBL/GenBank/DDBJ databases">
        <title>Phylogenetic diversity of female urinary microbiome.</title>
        <authorList>
            <person name="Thomas-White K."/>
            <person name="Wolfe A.J."/>
        </authorList>
    </citation>
    <scope>NUCLEOTIDE SEQUENCE [LARGE SCALE GENOMIC DNA]</scope>
    <source>
        <strain evidence="2 3">UMB0119</strain>
    </source>
</reference>
<gene>
    <name evidence="2" type="ORF">CYJ34_07630</name>
</gene>
<keyword evidence="1" id="KW-0812">Transmembrane</keyword>
<evidence type="ECO:0000313" key="3">
    <source>
        <dbReference type="Proteomes" id="UP000234335"/>
    </source>
</evidence>
<dbReference type="EMBL" id="PKGS01000006">
    <property type="protein sequence ID" value="PKZ15664.1"/>
    <property type="molecule type" value="Genomic_DNA"/>
</dbReference>
<dbReference type="AlphaFoldDB" id="A0A2I1M6E2"/>
<keyword evidence="3" id="KW-1185">Reference proteome</keyword>
<protein>
    <recommendedName>
        <fullName evidence="4">DUF5673 domain-containing protein</fullName>
    </recommendedName>
</protein>
<evidence type="ECO:0000256" key="1">
    <source>
        <dbReference type="SAM" id="Phobius"/>
    </source>
</evidence>
<keyword evidence="1" id="KW-0472">Membrane</keyword>
<name>A0A2I1M6E2_9FIRM</name>
<sequence length="151" mass="17628">MIYLITAIFLILAGITFYKGKDIVIRPAINKMDIISLLFVWIIFIAFGYFVKFNTGETFLMCMVMTVYFLAARFNRGFLPDGFIFQGNISFINQKHKFSDLKQVNFTSEDNQAVFTLVVNSNSIDTWRFPIEKKDEILKTFKDNKVQVIYK</sequence>
<accession>A0A2I1M6E2</accession>
<evidence type="ECO:0008006" key="4">
    <source>
        <dbReference type="Google" id="ProtNLM"/>
    </source>
</evidence>
<dbReference type="RefSeq" id="WP_101540682.1">
    <property type="nucleotide sequence ID" value="NZ_CALTZC010000001.1"/>
</dbReference>
<organism evidence="2 3">
    <name type="scientific">Anaerococcus octavius</name>
    <dbReference type="NCBI Taxonomy" id="54007"/>
    <lineage>
        <taxon>Bacteria</taxon>
        <taxon>Bacillati</taxon>
        <taxon>Bacillota</taxon>
        <taxon>Tissierellia</taxon>
        <taxon>Tissierellales</taxon>
        <taxon>Peptoniphilaceae</taxon>
        <taxon>Anaerococcus</taxon>
    </lineage>
</organism>
<keyword evidence="1" id="KW-1133">Transmembrane helix</keyword>
<comment type="caution">
    <text evidence="2">The sequence shown here is derived from an EMBL/GenBank/DDBJ whole genome shotgun (WGS) entry which is preliminary data.</text>
</comment>
<dbReference type="Proteomes" id="UP000234335">
    <property type="component" value="Unassembled WGS sequence"/>
</dbReference>